<sequence>MTKTSWNRFSKLALACLVALTALAAPVAAVSVAEDDVPSEAQVDSKVTTTVTLNELYQNPQLESWTLAGSTELTDVTWTVTYYDQTGAKVNQQSFDGQNFSGASIDAGDGTSEVEVRVSGTAPSVESYVYDPAQSFTVMSLQQTREGGSSNDIGSWTTQHFTEESQSARSALDESQAAVQSAGSDQAESTFDNAVSAFENGNFELATELANQAQSEAQQAQQSSQTQQLLVYAAGGLVALAVVVGGVFYWRSQQDSYDKLG</sequence>
<feature type="compositionally biased region" description="Polar residues" evidence="1">
    <location>
        <begin position="177"/>
        <end position="186"/>
    </location>
</feature>
<protein>
    <submittedName>
        <fullName evidence="3">Uncharacterized protein</fullName>
    </submittedName>
</protein>
<keyword evidence="4" id="KW-1185">Reference proteome</keyword>
<evidence type="ECO:0000313" key="4">
    <source>
        <dbReference type="Proteomes" id="UP000198531"/>
    </source>
</evidence>
<dbReference type="OrthoDB" id="342245at2157"/>
<evidence type="ECO:0000256" key="2">
    <source>
        <dbReference type="SAM" id="Phobius"/>
    </source>
</evidence>
<keyword evidence="2" id="KW-0472">Membrane</keyword>
<dbReference type="Proteomes" id="UP000198531">
    <property type="component" value="Unassembled WGS sequence"/>
</dbReference>
<dbReference type="AlphaFoldDB" id="A0A1I6I4L3"/>
<keyword evidence="2" id="KW-0812">Transmembrane</keyword>
<feature type="region of interest" description="Disordered" evidence="1">
    <location>
        <begin position="162"/>
        <end position="186"/>
    </location>
</feature>
<gene>
    <name evidence="3" type="ORF">SAMN04487947_2858</name>
</gene>
<name>A0A1I6I4L3_9EURY</name>
<organism evidence="3 4">
    <name type="scientific">Halogeometricum rufum</name>
    <dbReference type="NCBI Taxonomy" id="553469"/>
    <lineage>
        <taxon>Archaea</taxon>
        <taxon>Methanobacteriati</taxon>
        <taxon>Methanobacteriota</taxon>
        <taxon>Stenosarchaea group</taxon>
        <taxon>Halobacteria</taxon>
        <taxon>Halobacteriales</taxon>
        <taxon>Haloferacaceae</taxon>
        <taxon>Halogeometricum</taxon>
    </lineage>
</organism>
<proteinExistence type="predicted"/>
<accession>A0A1I6I4L3</accession>
<evidence type="ECO:0000313" key="3">
    <source>
        <dbReference type="EMBL" id="SFR61652.1"/>
    </source>
</evidence>
<dbReference type="EMBL" id="FOYT01000002">
    <property type="protein sequence ID" value="SFR61652.1"/>
    <property type="molecule type" value="Genomic_DNA"/>
</dbReference>
<keyword evidence="2" id="KW-1133">Transmembrane helix</keyword>
<dbReference type="STRING" id="553469.SAMN04487947_2858"/>
<evidence type="ECO:0000256" key="1">
    <source>
        <dbReference type="SAM" id="MobiDB-lite"/>
    </source>
</evidence>
<reference evidence="4" key="1">
    <citation type="submission" date="2016-10" db="EMBL/GenBank/DDBJ databases">
        <authorList>
            <person name="Varghese N."/>
            <person name="Submissions S."/>
        </authorList>
    </citation>
    <scope>NUCLEOTIDE SEQUENCE [LARGE SCALE GENOMIC DNA]</scope>
    <source>
        <strain evidence="4">CGMCC 1.7736</strain>
    </source>
</reference>
<feature type="transmembrane region" description="Helical" evidence="2">
    <location>
        <begin position="229"/>
        <end position="250"/>
    </location>
</feature>
<dbReference type="RefSeq" id="WP_089808707.1">
    <property type="nucleotide sequence ID" value="NZ_FOYT01000002.1"/>
</dbReference>